<accession>U4KKS1</accession>
<feature type="domain" description="Cadherin-like beta-sandwich-like" evidence="2">
    <location>
        <begin position="2680"/>
        <end position="2758"/>
    </location>
</feature>
<evidence type="ECO:0000259" key="2">
    <source>
        <dbReference type="Pfam" id="PF12733"/>
    </source>
</evidence>
<dbReference type="EMBL" id="FO681347">
    <property type="protein sequence ID" value="CCV64248.1"/>
    <property type="molecule type" value="Genomic_DNA"/>
</dbReference>
<dbReference type="HOGENOM" id="CLU_225015_0_0_14"/>
<dbReference type="InterPro" id="IPR025883">
    <property type="entry name" value="Cadherin-like_domain"/>
</dbReference>
<protein>
    <recommendedName>
        <fullName evidence="2">Cadherin-like beta-sandwich-like domain-containing protein</fullName>
    </recommendedName>
</protein>
<evidence type="ECO:0000313" key="4">
    <source>
        <dbReference type="Proteomes" id="UP000032740"/>
    </source>
</evidence>
<keyword evidence="1" id="KW-0472">Membrane</keyword>
<keyword evidence="4" id="KW-1185">Reference proteome</keyword>
<feature type="transmembrane region" description="Helical" evidence="1">
    <location>
        <begin position="3347"/>
        <end position="3369"/>
    </location>
</feature>
<keyword evidence="1" id="KW-1133">Transmembrane helix</keyword>
<dbReference type="KEGG" id="apal:BN85406710"/>
<evidence type="ECO:0000313" key="3">
    <source>
        <dbReference type="EMBL" id="CCV64248.1"/>
    </source>
</evidence>
<feature type="domain" description="Cadherin-like beta-sandwich-like" evidence="2">
    <location>
        <begin position="3059"/>
        <end position="3137"/>
    </location>
</feature>
<feature type="domain" description="Cadherin-like beta-sandwich-like" evidence="2">
    <location>
        <begin position="2014"/>
        <end position="2084"/>
    </location>
</feature>
<sequence length="3384" mass="376142">MDLLAISAEEEDFGEIIDLGYDYILMDVWVEAIDDGVYYLDEYSSQIEFNDVIKGLDGDESSENGWGKASSPRGKGNVIGYASDGQKGIATKKNYPAKVGTVRIEYDKNQKTNDFSITLQYYKKVSYYTNSKKNGELLFLEEKDLKMESFIIGDPNSGPDASLETLSVEGTNSKTKYLDKTKDVPEANEITITYQDSLQPLIINATAKKGAATKVTVPAQTGAYTDGQIITITSVYTDPNDNTKTDTKTYTIKVNVTEAATNNKLDEVIVTGKNKGKDFSSKAIWDETKKAYYLEVEYGVESVIINTKPISNLATIDKTTETLNNIPNGGESTTTFTVTSESNEKATYNVIISRKKGSNITDIKELTINGSNALNKIGDTYEVSEQTDLITIVAKGDGKEQKIEYSIDGTNWTSSLTGDKIDYGQSNQYYIRVTAEDGTTADKTITVKRAESSDSSLKLYLDEGSAPTTADKYLISISDVYYLKDSNKNPFLKMIIDSKATIELNGTLLTKNGNEYDYNPTDLKLGENVYTITVIAQNGTSKEYIFTIYKSSSDAGLKDIRLTDKTGAKLIKGKDDFTITGRDATVEIEYSDADKNNNNVRIYLKAAEKSTITIISGGGFTSTNTERKDKTGNLYADEGYILITFTDLTIDEPKTIHYSIKPEFGDLLNYTATVIRKKANSDKELKDIEVAGTPISDFTVVPKVFKKVALDRNIGSVNVEGIKKDNFKGTITYFVGTNEHKNGQIPVTPGKLTTVIIRVTAEDDTWQDYNITLAPTSFEKDLKEISLEDEKIILPNPTTDDKGNINYEQNVTYSTDKTNLKITVSEFAKIKSNDISESGVFLWTLKEGKNTIRFTIMSESEDESVVYTIVIERASARTDKYLEKLVIESDNNLLNATHDSKNPIKNTYDFYIPRSIEHITIIATVPNGNGSSIKGTSKLGTLKLNNYGKTADIFEIYVLDEKNQENKYIIRIYRQDSDATLKNIIIDGAEYTFDANKNLIITKPFSSDKQNVDVTINPNSEHSSIKTDTFAVSSNKGTWILDKTDLSFKITVISEDSKTTNIYTVQATKDKSSEENDISKLSITNGTTEYVNTQNQFTKGDTRFSARVGSNITTVLVKAYILISDKSTITTQSKNKTTDGLYTVYEFDVTLIANRKDNEFKIDVKSEMGITKTLTILINTYNDNSKIESIEVNGNNINLIKDTYEYDLGEYEYTKEALKIRVQMEDSKNASYKIGNKTTKSGEIFEYTLLEEGPHKIIIVGVSDEGNVNPQTYTLTYKMKKAKTDNNLEDLEVIVDGQTEIISSQDPFNKTKTLYSLSVNRSVNKVVVNAYIRRSDLSVIDRGTLDKSDSVLDKYTFEIILKAGDVVNTAMIITSQSGEKNTVTIAISAKNSDKITKISIPETPFVFKKGEKIQQISTNVFNYNDLNKGSIKILLEYTDLVYSKVTINGVSAGETNNFQLEVGNNKQIKILLIDDRGNKDEYILEYSRNPQSSENKLKELIISVDKNEIINENNLTSDISTNITYRVNRDSKEIKITANPVSTLSKITINPNSFNLKPGENKYTISVEAEDGSINDYIITIIAKNDNSKLDGIIIDGIDYTTLEKDTLGRYIISDTPFSFSKKNFSVKVTTDDEYAIVIGQTNKEFEVPLQLGKDKTFTVQVASEYGTNSTEIYTFVYSQNAASNKTILKTIDVSVDGSLITLDAEKKPFAYPYNNPTNLRVDRINANKIVTINNATAEFNGKIKSISNSNKPLNLGLNIIEVLIVAEDGTEGTYVINLYVADDDNEITGIKVQGKELEPGFSKSITDYEIKESFKYNISNLLVSVTTKSNSTVVTGSGRVAIDYEENTLVIKSRSEYRNLINDHTNDLEYRVEVYREEPFKDVNLQDLYVIDENGDRIDFTAPTKLYKEGVYVYSVQLSKDIEYTYVNVHAFIKDARQKLMDINGEIISEEAFIQFMVIPIREIYKFKVVAEDGAEREYTINFTQGTTISSDNSIQSVTLRDLISTPQYLKGDQEFKKDKSKYEITVPYSVTTLDLLVKATDSKANVFGNGTYNLITDETQIDFHVTAENGSEGQMYTIIVKRSAPSQNNLLEELIVVIGGKEVVIGGSKDNPTKLVFDPIENLYDLILDRTNKEAKITAKTADKSATLSGNFQGNLRLRPGTNEYTITVTAEDKTYVNNYYVSIEIINDFIEIDNLTVDVYETGHELIHDKTQTGITYDLGTVDSTVQVLNINASIPNDSYGTLTGNGRQVLVDGINRFVVKATSEDKSKTVEYTIIINKKKGNNGPSELSKDADLYALTIEGTKEVINLNYDEANQGIYKVTLSALDDKFFLRAEKHQKASVIGAEWHSIAEGETKTIKVQVTAEDGTKGKIYELEVTRPKASTDNTLLDLYVEANGKVYKLDVTKTYQEVNVDPTVTEVTFGGTHPTFSKISGLGLQPLTSTSNIFPITVISQSGEVKTYNVNVKKQDNNADLLDLIVLDEKTNNSLSLKPGFDKDITDYIIDLTNNPEILEINIQAKANGKASLKGIGIFTLKSGTGKVTDRYVVTVTAEDGLTTKDYTVTIERNIDPEDSITIEDLTLIGETTIYLGNDKHPDALNQFTMSKVAYEIKVPYALQTVILSLSNKDGATIYGAKSYSLTDKETTITFYLVSKSGNVTSDKYTVKLIKEDPSDDATLKSLTLDGILIENFDPEVFSYTKKIVLEDYSTVDIKALATNEFASVSGNTGVINISRGNNNINIRVTAENGDQNIYRITLIALSDKNEILDIKDSESKINFDKDTPIYRINVSYTTQNFSLKVTSSLYSTITGDGVKLLEEGENIYYVYATSEFGTQGKVYQIIVTREAISDDATLKSLVVKRNSNTGDVLEYKPVFDSNRTNYIINLAEGDSLTTLFIEAEANSEFAIVGGIGYKVLKAEVDGDYQNVFEIVVRAQSGKTLTYTVSVYRNVELSDLAEYESLELKGSDGIVYLGTDPSSKQTFNKPETMYLIEVPYSVKSMTLNAKALYGSLYGNETKSFGNSNELIFVTEIISQSGSVSSGKYTIKVIREIPKTENTLSDLTVDEVQVPNFDPKVNDYTLTIPVGTKKSVVIGAKTNTHAKITGTGLKDLKQGSNVYTINVEAQDGSINSYTITINYVNDDAFLETLIIKGTDKDAYKEETASTFEFAREYKKNELKRTIVVGPTTKIINIQGQAIDQIGAKISGFGIYEFPLNETSKTVYVYVVSADGFTQNRYEIEITRTGKANNIADLVNLSISGYQIQFDPKIKMYSVNVPNSLNELVLSANASETSNIDVRGYNQGKGIVTSSIKDIKTGQNVIVIEVTSEDGLTSEIYTITVTKDAPQDFLFLILLIASLLLWILTILYIAVKRQREKNKDKNEVIF</sequence>
<dbReference type="STRING" id="1318466.BN85406710"/>
<proteinExistence type="predicted"/>
<organism evidence="3 4">
    <name type="scientific">Alteracholeplasma palmae (strain ATCC 49389 / J233)</name>
    <name type="common">Acholeplasma palmae</name>
    <dbReference type="NCBI Taxonomy" id="1318466"/>
    <lineage>
        <taxon>Bacteria</taxon>
        <taxon>Bacillati</taxon>
        <taxon>Mycoplasmatota</taxon>
        <taxon>Mollicutes</taxon>
        <taxon>Acholeplasmatales</taxon>
        <taxon>Acholeplasmataceae</taxon>
        <taxon>Acholeplasma</taxon>
    </lineage>
</organism>
<dbReference type="Pfam" id="PF12733">
    <property type="entry name" value="Cadherin-like"/>
    <property type="match status" value="4"/>
</dbReference>
<reference evidence="3 4" key="1">
    <citation type="journal article" date="2013" name="J. Mol. Microbiol. Biotechnol.">
        <title>Analysis of the Complete Genomes of Acholeplasma brassicae , A. palmae and A. laidlawii and Their Comparison to the Obligate Parasites from ' Candidatus Phytoplasma'.</title>
        <authorList>
            <person name="Kube M."/>
            <person name="Siewert C."/>
            <person name="Migdoll A.M."/>
            <person name="Duduk B."/>
            <person name="Holz S."/>
            <person name="Rabus R."/>
            <person name="Seemuller E."/>
            <person name="Mitrovic J."/>
            <person name="Muller I."/>
            <person name="Buttner C."/>
            <person name="Reinhardt R."/>
        </authorList>
    </citation>
    <scope>NUCLEOTIDE SEQUENCE [LARGE SCALE GENOMIC DNA]</scope>
    <source>
        <strain evidence="3 4">J233</strain>
    </source>
</reference>
<evidence type="ECO:0000256" key="1">
    <source>
        <dbReference type="SAM" id="Phobius"/>
    </source>
</evidence>
<keyword evidence="1" id="KW-0812">Transmembrane</keyword>
<name>U4KKS1_ALTPJ</name>
<dbReference type="Proteomes" id="UP000032740">
    <property type="component" value="Chromosome"/>
</dbReference>
<feature type="domain" description="Cadherin-like beta-sandwich-like" evidence="2">
    <location>
        <begin position="3254"/>
        <end position="3341"/>
    </location>
</feature>
<gene>
    <name evidence="3" type="ORF">BN85406710</name>
</gene>